<accession>A0ABU8T0F8</accession>
<dbReference type="PROSITE" id="PS51257">
    <property type="entry name" value="PROKAR_LIPOPROTEIN"/>
    <property type="match status" value="1"/>
</dbReference>
<evidence type="ECO:0000256" key="1">
    <source>
        <dbReference type="SAM" id="SignalP"/>
    </source>
</evidence>
<organism evidence="2 3">
    <name type="scientific">Pseudonocardia spirodelae</name>
    <dbReference type="NCBI Taxonomy" id="3133431"/>
    <lineage>
        <taxon>Bacteria</taxon>
        <taxon>Bacillati</taxon>
        <taxon>Actinomycetota</taxon>
        <taxon>Actinomycetes</taxon>
        <taxon>Pseudonocardiales</taxon>
        <taxon>Pseudonocardiaceae</taxon>
        <taxon>Pseudonocardia</taxon>
    </lineage>
</organism>
<dbReference type="RefSeq" id="WP_340285471.1">
    <property type="nucleotide sequence ID" value="NZ_JBBJUP010000001.1"/>
</dbReference>
<keyword evidence="3" id="KW-1185">Reference proteome</keyword>
<sequence length="92" mass="9737">MGIRRWGIAATALSLAFAASCGTDAKPQVCTDLEAANDISGIAQAIDDVAPGHDYAANELKAESAVRESCPDQEFKLERYREQVLNPVLGGS</sequence>
<feature type="chain" id="PRO_5045806011" description="Secreted protein" evidence="1">
    <location>
        <begin position="26"/>
        <end position="92"/>
    </location>
</feature>
<proteinExistence type="predicted"/>
<evidence type="ECO:0000313" key="3">
    <source>
        <dbReference type="Proteomes" id="UP001364211"/>
    </source>
</evidence>
<dbReference type="Proteomes" id="UP001364211">
    <property type="component" value="Unassembled WGS sequence"/>
</dbReference>
<name>A0ABU8T0F8_9PSEU</name>
<keyword evidence="1" id="KW-0732">Signal</keyword>
<evidence type="ECO:0000313" key="2">
    <source>
        <dbReference type="EMBL" id="MEJ8277436.1"/>
    </source>
</evidence>
<feature type="signal peptide" evidence="1">
    <location>
        <begin position="1"/>
        <end position="25"/>
    </location>
</feature>
<dbReference type="EMBL" id="JBBJUP010000001">
    <property type="protein sequence ID" value="MEJ8277436.1"/>
    <property type="molecule type" value="Genomic_DNA"/>
</dbReference>
<reference evidence="2 3" key="1">
    <citation type="submission" date="2024-03" db="EMBL/GenBank/DDBJ databases">
        <title>Draft genome sequence of Pseudonocardia sp. DW16-2.</title>
        <authorList>
            <person name="Duangmal K."/>
        </authorList>
    </citation>
    <scope>NUCLEOTIDE SEQUENCE [LARGE SCALE GENOMIC DNA]</scope>
    <source>
        <strain evidence="2 3">DW16-2</strain>
    </source>
</reference>
<gene>
    <name evidence="2" type="ORF">WJX68_00720</name>
</gene>
<protein>
    <recommendedName>
        <fullName evidence="4">Secreted protein</fullName>
    </recommendedName>
</protein>
<comment type="caution">
    <text evidence="2">The sequence shown here is derived from an EMBL/GenBank/DDBJ whole genome shotgun (WGS) entry which is preliminary data.</text>
</comment>
<evidence type="ECO:0008006" key="4">
    <source>
        <dbReference type="Google" id="ProtNLM"/>
    </source>
</evidence>